<evidence type="ECO:0000259" key="3">
    <source>
        <dbReference type="PROSITE" id="PS50825"/>
    </source>
</evidence>
<accession>A0A2G8LBQ7</accession>
<dbReference type="OrthoDB" id="5948052at2759"/>
<dbReference type="InterPro" id="IPR003410">
    <property type="entry name" value="HYR_dom"/>
</dbReference>
<dbReference type="AlphaFoldDB" id="A0A2G8LBQ7"/>
<feature type="region of interest" description="Disordered" evidence="2">
    <location>
        <begin position="1"/>
        <end position="20"/>
    </location>
</feature>
<evidence type="ECO:0000256" key="1">
    <source>
        <dbReference type="ARBA" id="ARBA00022737"/>
    </source>
</evidence>
<evidence type="ECO:0000256" key="2">
    <source>
        <dbReference type="SAM" id="MobiDB-lite"/>
    </source>
</evidence>
<name>A0A2G8LBQ7_STIJA</name>
<feature type="domain" description="HYR" evidence="3">
    <location>
        <begin position="269"/>
        <end position="347"/>
    </location>
</feature>
<keyword evidence="1" id="KW-0677">Repeat</keyword>
<feature type="domain" description="HYR" evidence="3">
    <location>
        <begin position="185"/>
        <end position="268"/>
    </location>
</feature>
<sequence length="477" mass="50735">MFFSLSPPKPTHISSSVDTVPPVISDCPPQQTETVELGQTSAQVVWFQPSATDNSGTATLQTQTHSPGDAFVIGQTTVRYIFVDPASNPAICEFIVLVQTVDTTPPDGMGCPQSVVETVELGVTSVPVFWVEPTVTDISGTERLDDRSHQPGQSFMVGLTTVTYVFSDASNNIARCTFNVIVTTEDTTPPSITGCPVQPVVEQVELGTIGTFVTWTPPTATDMSDPVTVNVNQNPGSFFLVGTMAITYTFTDAENNQNICRFDVVVTTKVFQCPSEARAIVELGITSSVVRYDEPFATDNSNAPNLLQTQTCQPGGSYPVGDTNCLYLFVDPDGNSNSCTFRIIVTTIDTTPPTISNCPTAGASTIVELGLLDGAVFWSEPTATDLAGATLLPRTGRPGDSFPLGATPLVYVFTDPSGNEATCTFIVTVTTDRGPESGRAKCNQGFSTGRGRCCPGVIEAVSYERYLGISKNLEEGS</sequence>
<feature type="domain" description="HYR" evidence="3">
    <location>
        <begin position="17"/>
        <end position="100"/>
    </location>
</feature>
<dbReference type="PANTHER" id="PTHR24273:SF32">
    <property type="entry name" value="HYALIN"/>
    <property type="match status" value="1"/>
</dbReference>
<comment type="caution">
    <text evidence="4">The sequence shown here is derived from an EMBL/GenBank/DDBJ whole genome shotgun (WGS) entry which is preliminary data.</text>
</comment>
<proteinExistence type="predicted"/>
<dbReference type="STRING" id="307972.A0A2G8LBQ7"/>
<dbReference type="PANTHER" id="PTHR24273">
    <property type="entry name" value="FI04643P-RELATED"/>
    <property type="match status" value="1"/>
</dbReference>
<dbReference type="PROSITE" id="PS50825">
    <property type="entry name" value="HYR"/>
    <property type="match status" value="5"/>
</dbReference>
<dbReference type="Pfam" id="PF02494">
    <property type="entry name" value="HYR"/>
    <property type="match status" value="5"/>
</dbReference>
<feature type="domain" description="HYR" evidence="3">
    <location>
        <begin position="348"/>
        <end position="431"/>
    </location>
</feature>
<reference evidence="4 5" key="1">
    <citation type="journal article" date="2017" name="PLoS Biol.">
        <title>The sea cucumber genome provides insights into morphological evolution and visceral regeneration.</title>
        <authorList>
            <person name="Zhang X."/>
            <person name="Sun L."/>
            <person name="Yuan J."/>
            <person name="Sun Y."/>
            <person name="Gao Y."/>
            <person name="Zhang L."/>
            <person name="Li S."/>
            <person name="Dai H."/>
            <person name="Hamel J.F."/>
            <person name="Liu C."/>
            <person name="Yu Y."/>
            <person name="Liu S."/>
            <person name="Lin W."/>
            <person name="Guo K."/>
            <person name="Jin S."/>
            <person name="Xu P."/>
            <person name="Storey K.B."/>
            <person name="Huan P."/>
            <person name="Zhang T."/>
            <person name="Zhou Y."/>
            <person name="Zhang J."/>
            <person name="Lin C."/>
            <person name="Li X."/>
            <person name="Xing L."/>
            <person name="Huo D."/>
            <person name="Sun M."/>
            <person name="Wang L."/>
            <person name="Mercier A."/>
            <person name="Li F."/>
            <person name="Yang H."/>
            <person name="Xiang J."/>
        </authorList>
    </citation>
    <scope>NUCLEOTIDE SEQUENCE [LARGE SCALE GENOMIC DNA]</scope>
    <source>
        <strain evidence="4">Shaxun</strain>
        <tissue evidence="4">Muscle</tissue>
    </source>
</reference>
<protein>
    <submittedName>
        <fullName evidence="4">Hyalin</fullName>
    </submittedName>
</protein>
<feature type="domain" description="HYR" evidence="3">
    <location>
        <begin position="101"/>
        <end position="184"/>
    </location>
</feature>
<evidence type="ECO:0000313" key="4">
    <source>
        <dbReference type="EMBL" id="PIK57645.1"/>
    </source>
</evidence>
<gene>
    <name evidence="4" type="ORF">BSL78_05420</name>
</gene>
<dbReference type="EMBL" id="MRZV01000136">
    <property type="protein sequence ID" value="PIK57645.1"/>
    <property type="molecule type" value="Genomic_DNA"/>
</dbReference>
<organism evidence="4 5">
    <name type="scientific">Stichopus japonicus</name>
    <name type="common">Sea cucumber</name>
    <dbReference type="NCBI Taxonomy" id="307972"/>
    <lineage>
        <taxon>Eukaryota</taxon>
        <taxon>Metazoa</taxon>
        <taxon>Echinodermata</taxon>
        <taxon>Eleutherozoa</taxon>
        <taxon>Echinozoa</taxon>
        <taxon>Holothuroidea</taxon>
        <taxon>Aspidochirotacea</taxon>
        <taxon>Aspidochirotida</taxon>
        <taxon>Stichopodidae</taxon>
        <taxon>Apostichopus</taxon>
    </lineage>
</organism>
<evidence type="ECO:0000313" key="5">
    <source>
        <dbReference type="Proteomes" id="UP000230750"/>
    </source>
</evidence>
<keyword evidence="5" id="KW-1185">Reference proteome</keyword>
<dbReference type="Proteomes" id="UP000230750">
    <property type="component" value="Unassembled WGS sequence"/>
</dbReference>